<dbReference type="GO" id="GO:0005886">
    <property type="term" value="C:plasma membrane"/>
    <property type="evidence" value="ECO:0007669"/>
    <property type="project" value="UniProtKB-SubCell"/>
</dbReference>
<dbReference type="PANTHER" id="PTHR14969">
    <property type="entry name" value="SPHINGOSINE-1-PHOSPHATE PHOSPHOHYDROLASE"/>
    <property type="match status" value="1"/>
</dbReference>
<keyword evidence="2" id="KW-1003">Cell membrane</keyword>
<keyword evidence="9" id="KW-1185">Reference proteome</keyword>
<keyword evidence="5" id="KW-1133">Transmembrane helix</keyword>
<evidence type="ECO:0000259" key="7">
    <source>
        <dbReference type="PROSITE" id="PS50146"/>
    </source>
</evidence>
<dbReference type="Pfam" id="PF19279">
    <property type="entry name" value="YegS_C"/>
    <property type="match status" value="1"/>
</dbReference>
<accession>A0A2W2HX58</accession>
<dbReference type="InterPro" id="IPR045540">
    <property type="entry name" value="YegS/DAGK_C"/>
</dbReference>
<dbReference type="PROSITE" id="PS50146">
    <property type="entry name" value="DAGK"/>
    <property type="match status" value="1"/>
</dbReference>
<evidence type="ECO:0000256" key="1">
    <source>
        <dbReference type="ARBA" id="ARBA00004651"/>
    </source>
</evidence>
<dbReference type="Gene3D" id="1.20.144.10">
    <property type="entry name" value="Phosphatidic acid phosphatase type 2/haloperoxidase"/>
    <property type="match status" value="1"/>
</dbReference>
<name>A0A2W2HX58_9ACTN</name>
<comment type="caution">
    <text evidence="8">The sequence shown here is derived from an EMBL/GenBank/DDBJ whole genome shotgun (WGS) entry which is preliminary data.</text>
</comment>
<dbReference type="SUPFAM" id="SSF111331">
    <property type="entry name" value="NAD kinase/diacylglycerol kinase-like"/>
    <property type="match status" value="1"/>
</dbReference>
<keyword evidence="4" id="KW-0378">Hydrolase</keyword>
<dbReference type="AlphaFoldDB" id="A0A2W2HX58"/>
<dbReference type="SMART" id="SM00014">
    <property type="entry name" value="acidPPc"/>
    <property type="match status" value="1"/>
</dbReference>
<dbReference type="Proteomes" id="UP000248544">
    <property type="component" value="Unassembled WGS sequence"/>
</dbReference>
<dbReference type="InterPro" id="IPR036938">
    <property type="entry name" value="PAP2/HPO_sf"/>
</dbReference>
<evidence type="ECO:0000313" key="8">
    <source>
        <dbReference type="EMBL" id="PZG43194.1"/>
    </source>
</evidence>
<evidence type="ECO:0000256" key="2">
    <source>
        <dbReference type="ARBA" id="ARBA00022475"/>
    </source>
</evidence>
<feature type="domain" description="DAGKc" evidence="7">
    <location>
        <begin position="255"/>
        <end position="346"/>
    </location>
</feature>
<comment type="subcellular location">
    <subcellularLocation>
        <location evidence="1">Cell membrane</location>
        <topology evidence="1">Multi-pass membrane protein</topology>
    </subcellularLocation>
</comment>
<organism evidence="8 9">
    <name type="scientific">Spongiactinospora gelatinilytica</name>
    <dbReference type="NCBI Taxonomy" id="2666298"/>
    <lineage>
        <taxon>Bacteria</taxon>
        <taxon>Bacillati</taxon>
        <taxon>Actinomycetota</taxon>
        <taxon>Actinomycetes</taxon>
        <taxon>Streptosporangiales</taxon>
        <taxon>Streptosporangiaceae</taxon>
        <taxon>Spongiactinospora</taxon>
    </lineage>
</organism>
<dbReference type="Pfam" id="PF00781">
    <property type="entry name" value="DAGK_cat"/>
    <property type="match status" value="1"/>
</dbReference>
<dbReference type="GO" id="GO:0016787">
    <property type="term" value="F:hydrolase activity"/>
    <property type="evidence" value="ECO:0007669"/>
    <property type="project" value="UniProtKB-KW"/>
</dbReference>
<dbReference type="SUPFAM" id="SSF48317">
    <property type="entry name" value="Acid phosphatase/Vanadium-dependent haloperoxidase"/>
    <property type="match status" value="1"/>
</dbReference>
<dbReference type="InterPro" id="IPR001206">
    <property type="entry name" value="Diacylglycerol_kinase_cat_dom"/>
</dbReference>
<dbReference type="Gene3D" id="2.60.200.40">
    <property type="match status" value="1"/>
</dbReference>
<reference evidence="8 9" key="1">
    <citation type="submission" date="2018-01" db="EMBL/GenBank/DDBJ databases">
        <title>Draft genome sequence of Sphaerisporangium sp. 7K107.</title>
        <authorList>
            <person name="Sahin N."/>
            <person name="Saygin H."/>
            <person name="Ay H."/>
        </authorList>
    </citation>
    <scope>NUCLEOTIDE SEQUENCE [LARGE SCALE GENOMIC DNA]</scope>
    <source>
        <strain evidence="8 9">7K107</strain>
    </source>
</reference>
<dbReference type="InterPro" id="IPR000326">
    <property type="entry name" value="PAP2/HPO"/>
</dbReference>
<dbReference type="Pfam" id="PF01569">
    <property type="entry name" value="PAP2"/>
    <property type="match status" value="1"/>
</dbReference>
<dbReference type="GO" id="GO:0016301">
    <property type="term" value="F:kinase activity"/>
    <property type="evidence" value="ECO:0007669"/>
    <property type="project" value="InterPro"/>
</dbReference>
<dbReference type="InterPro" id="IPR017438">
    <property type="entry name" value="ATP-NAD_kinase_N"/>
</dbReference>
<protein>
    <recommendedName>
        <fullName evidence="7">DAGKc domain-containing protein</fullName>
    </recommendedName>
</protein>
<dbReference type="Gene3D" id="3.40.50.10330">
    <property type="entry name" value="Probable inorganic polyphosphate/atp-NAD kinase, domain 1"/>
    <property type="match status" value="1"/>
</dbReference>
<evidence type="ECO:0000256" key="5">
    <source>
        <dbReference type="ARBA" id="ARBA00022989"/>
    </source>
</evidence>
<dbReference type="PANTHER" id="PTHR14969:SF62">
    <property type="entry name" value="DECAPRENYLPHOSPHORYL-5-PHOSPHORIBOSE PHOSPHATASE RV3807C-RELATED"/>
    <property type="match status" value="1"/>
</dbReference>
<evidence type="ECO:0000256" key="6">
    <source>
        <dbReference type="ARBA" id="ARBA00023136"/>
    </source>
</evidence>
<dbReference type="EMBL" id="POUA01000141">
    <property type="protein sequence ID" value="PZG43194.1"/>
    <property type="molecule type" value="Genomic_DNA"/>
</dbReference>
<proteinExistence type="predicted"/>
<evidence type="ECO:0000256" key="3">
    <source>
        <dbReference type="ARBA" id="ARBA00022692"/>
    </source>
</evidence>
<keyword evidence="3" id="KW-0812">Transmembrane</keyword>
<keyword evidence="6" id="KW-0472">Membrane</keyword>
<sequence length="509" mass="53132">MRTNRMIEAISPGAAFSAVPAPRRRWVSRTRSRLGALDRRLFAAVARADWPAGDRVLPALSRAADNSLLWAGFAAGLAVSGRRRLRRAATRGLLAVSLASPLVNLATKQAFGRRRPSGVELPLARLLAMPTSTSFPSGHSASAAAFATAVAMEAPPRVAVPVALVAAAVCFSRIYTGVHYPGDVLAGAGIGVATGLLTRRLWPDAAEAGRARAAATAPLLDLDPHGAGVVAVINPSSAETAQTADALRAGLPAADIVTPGPDADIAAVMREAAGRATVLAVAGGDGSASRAAAAALEHGRPLLVVPAGTFDHFARTLGIETPQEAVAAYRSGQAVTVDVGEAAGRVFLNNAGLGLYPALVDRREAREHRIGKWPALLWALGELLAGGARPVEVEVDGTPYRAWLLFVGNCRYDVRGAAPTRRARLEDGVLDIRLLAAAGRLPRLRAFTSVIGGRLGLSRHYHQWKADNLHVTTPSGKVRLACDGETFTAGGPVTFIKRPRALAVLRDIG</sequence>
<evidence type="ECO:0000256" key="4">
    <source>
        <dbReference type="ARBA" id="ARBA00022801"/>
    </source>
</evidence>
<gene>
    <name evidence="8" type="ORF">C1I98_18755</name>
</gene>
<evidence type="ECO:0000313" key="9">
    <source>
        <dbReference type="Proteomes" id="UP000248544"/>
    </source>
</evidence>
<dbReference type="InterPro" id="IPR016064">
    <property type="entry name" value="NAD/diacylglycerol_kinase_sf"/>
</dbReference>